<dbReference type="InterPro" id="IPR000195">
    <property type="entry name" value="Rab-GAP-TBC_dom"/>
</dbReference>
<gene>
    <name evidence="3" type="ORF">UBRO2_05844</name>
</gene>
<keyword evidence="4" id="KW-1185">Reference proteome</keyword>
<feature type="compositionally biased region" description="Polar residues" evidence="1">
    <location>
        <begin position="269"/>
        <end position="286"/>
    </location>
</feature>
<comment type="caution">
    <text evidence="3">The sequence shown here is derived from an EMBL/GenBank/DDBJ whole genome shotgun (WGS) entry which is preliminary data.</text>
</comment>
<evidence type="ECO:0000256" key="1">
    <source>
        <dbReference type="SAM" id="MobiDB-lite"/>
    </source>
</evidence>
<feature type="domain" description="Rab-GAP TBC" evidence="2">
    <location>
        <begin position="31"/>
        <end position="530"/>
    </location>
</feature>
<evidence type="ECO:0000313" key="4">
    <source>
        <dbReference type="Proteomes" id="UP000658997"/>
    </source>
</evidence>
<dbReference type="PANTHER" id="PTHR22957">
    <property type="entry name" value="TBC1 DOMAIN FAMILY MEMBER GTPASE-ACTIVATING PROTEIN"/>
    <property type="match status" value="1"/>
</dbReference>
<feature type="region of interest" description="Disordered" evidence="1">
    <location>
        <begin position="269"/>
        <end position="422"/>
    </location>
</feature>
<dbReference type="InterPro" id="IPR035969">
    <property type="entry name" value="Rab-GAP_TBC_sf"/>
</dbReference>
<reference evidence="3" key="1">
    <citation type="submission" date="2018-08" db="EMBL/GenBank/DDBJ databases">
        <authorList>
            <person name="Guldener U."/>
        </authorList>
    </citation>
    <scope>NUCLEOTIDE SEQUENCE</scope>
    <source>
        <strain evidence="3">UB2</strain>
    </source>
</reference>
<dbReference type="SUPFAM" id="SSF47923">
    <property type="entry name" value="Ypt/Rab-GAP domain of gyp1p"/>
    <property type="match status" value="2"/>
</dbReference>
<dbReference type="PANTHER" id="PTHR22957:SF268">
    <property type="entry name" value="ANKYRIN REPEAT-CONTAINING PROTEIN"/>
    <property type="match status" value="1"/>
</dbReference>
<feature type="compositionally biased region" description="Basic and acidic residues" evidence="1">
    <location>
        <begin position="302"/>
        <end position="313"/>
    </location>
</feature>
<sequence length="623" mass="68351">MSSATVEEFVELLNAEQHVDLQKLRDLARHGVQPSVRGEVWLYLLGVLSDDKGQEMTSVRSKYLAYEALDKHNPTLEKRVRSECQRYYQKRLGTRPPPGRTLMRSSRSVLSRKPGGFSAAGLGSSSTGGLALGRDYSLDASSSSQKSVLMRGSSIGEGPHSVVSGSNVPALATSTLMGSDRGPNRVNDGRIHALGGIIGESGVSAAMDADDPDAAAALELKRFGRSVENIICAFMNRCAAAEKERRRAALAGGEGALANQYLCSVTQRHISDPSSSASNPNQTGESRQAEGSRGRAQHHRDTKVEQWEDDPFRSNKPGEGSSGTGLFQDSDCASSRFDGNSHPDSSRQGHNHTHNSGTTSRSRSQSRAGSMSGTSNGINPGALGLNPNSSRGTASVEEAVRSRMPREYEWQPQVNASNGSGSGTAAEFHPALVYLCAPFVQCVRVEAGMYFAFEKLMMLMARHSARNPLPRQVAAFLTLFRTTLPELHSYFEEEEVDIIGFATNWLQHLLAGELRIEDLMRLWDTYFALPDFLDLHLYEAEEDEGITPRVPTESNGRPPLESSRIQKTNEQDSRLCIHAPTNQTGIMSYDAYPMRPGQVRGQRQQRSYQLSWAMFKLWSLQKH</sequence>
<dbReference type="AlphaFoldDB" id="A0A8H8QTE5"/>
<feature type="compositionally biased region" description="Low complexity" evidence="1">
    <location>
        <begin position="356"/>
        <end position="373"/>
    </location>
</feature>
<evidence type="ECO:0000259" key="2">
    <source>
        <dbReference type="PROSITE" id="PS50086"/>
    </source>
</evidence>
<dbReference type="SMART" id="SM00164">
    <property type="entry name" value="TBC"/>
    <property type="match status" value="1"/>
</dbReference>
<proteinExistence type="predicted"/>
<organism evidence="3 4">
    <name type="scientific">Ustilago bromivora</name>
    <dbReference type="NCBI Taxonomy" id="307758"/>
    <lineage>
        <taxon>Eukaryota</taxon>
        <taxon>Fungi</taxon>
        <taxon>Dikarya</taxon>
        <taxon>Basidiomycota</taxon>
        <taxon>Ustilaginomycotina</taxon>
        <taxon>Ustilaginomycetes</taxon>
        <taxon>Ustilaginales</taxon>
        <taxon>Ustilaginaceae</taxon>
        <taxon>Ustilago</taxon>
    </lineage>
</organism>
<dbReference type="EMBL" id="ULHB01000224">
    <property type="protein sequence ID" value="SYW86124.1"/>
    <property type="molecule type" value="Genomic_DNA"/>
</dbReference>
<feature type="compositionally biased region" description="Basic and acidic residues" evidence="1">
    <location>
        <begin position="398"/>
        <end position="409"/>
    </location>
</feature>
<feature type="region of interest" description="Disordered" evidence="1">
    <location>
        <begin position="544"/>
        <end position="569"/>
    </location>
</feature>
<dbReference type="Proteomes" id="UP000658997">
    <property type="component" value="Unassembled WGS sequence"/>
</dbReference>
<accession>A0A8H8QTE5</accession>
<dbReference type="Pfam" id="PF00566">
    <property type="entry name" value="RabGAP-TBC"/>
    <property type="match status" value="1"/>
</dbReference>
<protein>
    <submittedName>
        <fullName evidence="3">Related to GYP1 - cis-golgi GTPase-activating protein</fullName>
    </submittedName>
</protein>
<name>A0A8H8QTE5_9BASI</name>
<dbReference type="Gene3D" id="1.10.472.80">
    <property type="entry name" value="Ypt/Rab-GAP domain of gyp1p, domain 3"/>
    <property type="match status" value="1"/>
</dbReference>
<feature type="compositionally biased region" description="Low complexity" evidence="1">
    <location>
        <begin position="115"/>
        <end position="126"/>
    </location>
</feature>
<feature type="compositionally biased region" description="Polar residues" evidence="1">
    <location>
        <begin position="324"/>
        <end position="333"/>
    </location>
</feature>
<dbReference type="PROSITE" id="PS50086">
    <property type="entry name" value="TBC_RABGAP"/>
    <property type="match status" value="1"/>
</dbReference>
<feature type="region of interest" description="Disordered" evidence="1">
    <location>
        <begin position="90"/>
        <end position="126"/>
    </location>
</feature>
<evidence type="ECO:0000313" key="3">
    <source>
        <dbReference type="EMBL" id="SYW86124.1"/>
    </source>
</evidence>
<dbReference type="GO" id="GO:0005096">
    <property type="term" value="F:GTPase activator activity"/>
    <property type="evidence" value="ECO:0007669"/>
    <property type="project" value="TreeGrafter"/>
</dbReference>